<feature type="domain" description="Transposase IS200-like" evidence="1">
    <location>
        <begin position="17"/>
        <end position="165"/>
    </location>
</feature>
<evidence type="ECO:0000313" key="3">
    <source>
        <dbReference type="Proteomes" id="UP000714915"/>
    </source>
</evidence>
<dbReference type="SUPFAM" id="SSF143422">
    <property type="entry name" value="Transposase IS200-like"/>
    <property type="match status" value="1"/>
</dbReference>
<dbReference type="PANTHER" id="PTHR36966:SF1">
    <property type="entry name" value="REP-ASSOCIATED TYROSINE TRANSPOSASE"/>
    <property type="match status" value="1"/>
</dbReference>
<dbReference type="SMART" id="SM01321">
    <property type="entry name" value="Y1_Tnp"/>
    <property type="match status" value="1"/>
</dbReference>
<proteinExistence type="predicted"/>
<dbReference type="Gene3D" id="3.30.70.1290">
    <property type="entry name" value="Transposase IS200-like"/>
    <property type="match status" value="1"/>
</dbReference>
<evidence type="ECO:0000313" key="2">
    <source>
        <dbReference type="EMBL" id="MCA9387104.1"/>
    </source>
</evidence>
<dbReference type="Proteomes" id="UP000714915">
    <property type="component" value="Unassembled WGS sequence"/>
</dbReference>
<evidence type="ECO:0000259" key="1">
    <source>
        <dbReference type="SMART" id="SM01321"/>
    </source>
</evidence>
<gene>
    <name evidence="2" type="ORF">KC669_03660</name>
</gene>
<dbReference type="PANTHER" id="PTHR36966">
    <property type="entry name" value="REP-ASSOCIATED TYROSINE TRANSPOSASE"/>
    <property type="match status" value="1"/>
</dbReference>
<dbReference type="GO" id="GO:0004803">
    <property type="term" value="F:transposase activity"/>
    <property type="evidence" value="ECO:0007669"/>
    <property type="project" value="InterPro"/>
</dbReference>
<reference evidence="2" key="1">
    <citation type="submission" date="2020-04" db="EMBL/GenBank/DDBJ databases">
        <authorList>
            <person name="Zhang T."/>
        </authorList>
    </citation>
    <scope>NUCLEOTIDE SEQUENCE</scope>
    <source>
        <strain evidence="2">HKST-UBA09</strain>
    </source>
</reference>
<protein>
    <recommendedName>
        <fullName evidence="1">Transposase IS200-like domain-containing protein</fullName>
    </recommendedName>
</protein>
<dbReference type="EMBL" id="JAGQLF010000048">
    <property type="protein sequence ID" value="MCA9387104.1"/>
    <property type="molecule type" value="Genomic_DNA"/>
</dbReference>
<dbReference type="InterPro" id="IPR052715">
    <property type="entry name" value="RAYT_transposase"/>
</dbReference>
<name>A0A955LBH6_9BACT</name>
<reference evidence="2" key="2">
    <citation type="journal article" date="2021" name="Microbiome">
        <title>Successional dynamics and alternative stable states in a saline activated sludge microbial community over 9 years.</title>
        <authorList>
            <person name="Wang Y."/>
            <person name="Ye J."/>
            <person name="Ju F."/>
            <person name="Liu L."/>
            <person name="Boyd J.A."/>
            <person name="Deng Y."/>
            <person name="Parks D.H."/>
            <person name="Jiang X."/>
            <person name="Yin X."/>
            <person name="Woodcroft B.J."/>
            <person name="Tyson G.W."/>
            <person name="Hugenholtz P."/>
            <person name="Polz M.F."/>
            <person name="Zhang T."/>
        </authorList>
    </citation>
    <scope>NUCLEOTIDE SEQUENCE</scope>
    <source>
        <strain evidence="2">HKST-UBA09</strain>
    </source>
</reference>
<dbReference type="GO" id="GO:0006313">
    <property type="term" value="P:DNA transposition"/>
    <property type="evidence" value="ECO:0007669"/>
    <property type="project" value="InterPro"/>
</dbReference>
<dbReference type="InterPro" id="IPR036515">
    <property type="entry name" value="Transposase_17_sf"/>
</dbReference>
<sequence length="171" mass="20387">MVIRNRKLNRLKGYNYSSAGFYFVTINCKDKIPWFGKILNNDVVLNKLGTYVEKCWLEIPIHFPHITLDEYTIMPNHIHGILIIDYLENHNIVGNNNYCSLHQNKSWQTKWSKSISSAIRGFKIGVTKYCINNEIIDFSWQKSFHDRIIRNEFELNKIRNYILMNPYQLKK</sequence>
<organism evidence="2 3">
    <name type="scientific">Candidatus Dojkabacteria bacterium</name>
    <dbReference type="NCBI Taxonomy" id="2099670"/>
    <lineage>
        <taxon>Bacteria</taxon>
        <taxon>Candidatus Dojkabacteria</taxon>
    </lineage>
</organism>
<dbReference type="AlphaFoldDB" id="A0A955LBH6"/>
<dbReference type="GO" id="GO:0043565">
    <property type="term" value="F:sequence-specific DNA binding"/>
    <property type="evidence" value="ECO:0007669"/>
    <property type="project" value="TreeGrafter"/>
</dbReference>
<accession>A0A955LBH6</accession>
<comment type="caution">
    <text evidence="2">The sequence shown here is derived from an EMBL/GenBank/DDBJ whole genome shotgun (WGS) entry which is preliminary data.</text>
</comment>
<dbReference type="InterPro" id="IPR002686">
    <property type="entry name" value="Transposase_17"/>
</dbReference>